<dbReference type="InterPro" id="IPR050693">
    <property type="entry name" value="Hsp70_NEF-Inhibitors"/>
</dbReference>
<evidence type="ECO:0000256" key="4">
    <source>
        <dbReference type="ARBA" id="ARBA00022737"/>
    </source>
</evidence>
<dbReference type="Proteomes" id="UP000236544">
    <property type="component" value="Unassembled WGS sequence"/>
</dbReference>
<dbReference type="PANTHER" id="PTHR19316">
    <property type="entry name" value="PROTEIN FOLDING REGULATOR"/>
    <property type="match status" value="1"/>
</dbReference>
<dbReference type="PANTHER" id="PTHR19316:SF18">
    <property type="entry name" value="HSP70-BINDING PROTEIN 1"/>
    <property type="match status" value="1"/>
</dbReference>
<dbReference type="Gene3D" id="1.25.10.10">
    <property type="entry name" value="Leucine-rich Repeat Variant"/>
    <property type="match status" value="1"/>
</dbReference>
<evidence type="ECO:0000313" key="6">
    <source>
        <dbReference type="EMBL" id="CUS23869.1"/>
    </source>
</evidence>
<dbReference type="OrthoDB" id="10250458at2759"/>
<dbReference type="GO" id="GO:0005783">
    <property type="term" value="C:endoplasmic reticulum"/>
    <property type="evidence" value="ECO:0007669"/>
    <property type="project" value="TreeGrafter"/>
</dbReference>
<gene>
    <name evidence="6" type="ORF">LAQU0_S12e01860g</name>
</gene>
<reference evidence="7" key="1">
    <citation type="submission" date="2015-10" db="EMBL/GenBank/DDBJ databases">
        <authorList>
            <person name="Devillers H."/>
        </authorList>
    </citation>
    <scope>NUCLEOTIDE SEQUENCE [LARGE SCALE GENOMIC DNA]</scope>
</reference>
<sequence length="288" mass="32036">MDKLLHWSIANSQGDQEAIEKVGKPDPELLQQLFGGGPDETELMKQAVTVASNPEATLDAKLVALDNFEMLIENLDNANNIENLKLWEPLIGLISDPEAEIRANVLSIVGTAVQNNEKSQDNFLKHKDGVRKLLEAARGISEKSAVRTKAFYALSNLTRHNKTSFEAVQTLGGLDIISPVLEDESATDKLKLRALAFLTAITTTVPLDEPFLETLRERRIIESALRFLNPESSVYIVDRVLNFLSQLITSGLRLNEVELSQLRSGLPAIKGLEERLNEDDYQKVKHVL</sequence>
<protein>
    <recommendedName>
        <fullName evidence="3">Hsp70 nucleotide exchange factor FES1</fullName>
    </recommendedName>
    <alternativeName>
        <fullName evidence="2">Hsp70 nucleotide exchange factor fes1</fullName>
    </alternativeName>
</protein>
<dbReference type="EMBL" id="LN890553">
    <property type="protein sequence ID" value="CUS23869.1"/>
    <property type="molecule type" value="Genomic_DNA"/>
</dbReference>
<dbReference type="Pfam" id="PF08609">
    <property type="entry name" value="Fes1"/>
    <property type="match status" value="1"/>
</dbReference>
<dbReference type="InterPro" id="IPR013918">
    <property type="entry name" value="Nucleotide_exch_fac_Fes1"/>
</dbReference>
<evidence type="ECO:0000256" key="2">
    <source>
        <dbReference type="ARBA" id="ARBA00015214"/>
    </source>
</evidence>
<dbReference type="InterPro" id="IPR016024">
    <property type="entry name" value="ARM-type_fold"/>
</dbReference>
<dbReference type="AlphaFoldDB" id="A0A0P1KV92"/>
<organism evidence="6 7">
    <name type="scientific">Lachancea quebecensis</name>
    <dbReference type="NCBI Taxonomy" id="1654605"/>
    <lineage>
        <taxon>Eukaryota</taxon>
        <taxon>Fungi</taxon>
        <taxon>Dikarya</taxon>
        <taxon>Ascomycota</taxon>
        <taxon>Saccharomycotina</taxon>
        <taxon>Saccharomycetes</taxon>
        <taxon>Saccharomycetales</taxon>
        <taxon>Saccharomycetaceae</taxon>
        <taxon>Lachancea</taxon>
    </lineage>
</organism>
<dbReference type="SUPFAM" id="SSF48371">
    <property type="entry name" value="ARM repeat"/>
    <property type="match status" value="1"/>
</dbReference>
<dbReference type="InterPro" id="IPR011989">
    <property type="entry name" value="ARM-like"/>
</dbReference>
<feature type="domain" description="Nucleotide exchange factor Fes1" evidence="5">
    <location>
        <begin position="1"/>
        <end position="81"/>
    </location>
</feature>
<evidence type="ECO:0000256" key="3">
    <source>
        <dbReference type="ARBA" id="ARBA00020719"/>
    </source>
</evidence>
<dbReference type="GO" id="GO:0000774">
    <property type="term" value="F:adenyl-nucleotide exchange factor activity"/>
    <property type="evidence" value="ECO:0007669"/>
    <property type="project" value="TreeGrafter"/>
</dbReference>
<evidence type="ECO:0000256" key="1">
    <source>
        <dbReference type="ARBA" id="ARBA00011045"/>
    </source>
</evidence>
<accession>A0A0P1KV92</accession>
<name>A0A0P1KV92_9SACH</name>
<keyword evidence="4" id="KW-0677">Repeat</keyword>
<proteinExistence type="inferred from homology"/>
<evidence type="ECO:0000313" key="7">
    <source>
        <dbReference type="Proteomes" id="UP000236544"/>
    </source>
</evidence>
<comment type="similarity">
    <text evidence="1">Belongs to the FES1 family.</text>
</comment>
<keyword evidence="7" id="KW-1185">Reference proteome</keyword>
<evidence type="ECO:0000259" key="5">
    <source>
        <dbReference type="Pfam" id="PF08609"/>
    </source>
</evidence>